<dbReference type="InterPro" id="IPR006691">
    <property type="entry name" value="GyrA/parC_rep"/>
</dbReference>
<keyword evidence="5 7" id="KW-0238">DNA-binding</keyword>
<feature type="domain" description="Topo IIA-type catalytic" evidence="9">
    <location>
        <begin position="39"/>
        <end position="511"/>
    </location>
</feature>
<dbReference type="InterPro" id="IPR002205">
    <property type="entry name" value="Topo_IIA_dom_A"/>
</dbReference>
<dbReference type="InterPro" id="IPR035516">
    <property type="entry name" value="Gyrase/topoIV_suA_C"/>
</dbReference>
<dbReference type="PANTHER" id="PTHR43493">
    <property type="entry name" value="DNA GYRASE/TOPOISOMERASE SUBUNIT A"/>
    <property type="match status" value="1"/>
</dbReference>
<protein>
    <recommendedName>
        <fullName evidence="3">DNA topoisomerase (ATP-hydrolyzing)</fullName>
        <ecNumber evidence="3">5.6.2.2</ecNumber>
    </recommendedName>
</protein>
<sequence length="879" mass="97842">MAKQLDFLATGQIIPTALHQEMERSYLEYAMSVIVGRALPDVRDGLKPVHRRILYAMHELGLTPDRPFRKCARVVGDVLGKYHPHGDQSVYEALVRMVQDFSSRYPLLSGHGNFGSIDNDPPAAMRYTETRLAGIGDQAVLGGISDAIVNFSSNFDNSQQEPVVLPAQLPILILNGCSGIAVGMATNIPPHNLGEVVEGLIALIDNPDLSEEKLVEIIPGPDFPTGGEILDDTGIREAYRTGRGIIPVRGVAKTETIIIEGKRRRERTAIVVTELPFQVNKAAWIEKIAELVNLGKLEGIADIRDESNREGIRVVIELKRESQPQQVLAALYQQTALQTNFGAIILALVDNQPRQLSLKQVLQEFLHFRETTLTRQYGDELQQASDRLHLVEGLLLALQNIDRVVDILKNAPDGTTAKYRFQAELGISDPQADSILAMPLRRLTGLERQKLETEATELQTKIQQLETLLHNRQEFLKSLKKELRSLKKKFADSRRTKIRTGKSGDRKQETEGKKQDSVVKKQETVPMKKFSPPQTKEVSLPTPHTPHPTPSLKAEVKKQENKVKKKPESENAPILSLFTPQEPPENAILLLDAEDKISWTTPEERAPDRGLIIYQQAIEKRENFLVILDNAKAYPIAIREVPPKDNQPVLIDRLLTKTAQKESEAVLNQFFLTEPQKNQELLLLSQQGRIKRLPINELEGVGSRGLSLMKLKEDDRLYGAIFTHEGLDLAIATSSGRVLRYPVREELLPIMGKSAQGLAILRLRYGEHLAGYVSLPHRENLLLISGLGYGKRLAIENLRLSQLGDLGSPALQFVNKQDSLAAMVAARAGSIVLLSTNQNRKLPLEVETVAVTGKDGTGSQLVKLNPTEKIIKAQLLHHL</sequence>
<dbReference type="GO" id="GO:0005524">
    <property type="term" value="F:ATP binding"/>
    <property type="evidence" value="ECO:0007669"/>
    <property type="project" value="InterPro"/>
</dbReference>
<dbReference type="GO" id="GO:0005737">
    <property type="term" value="C:cytoplasm"/>
    <property type="evidence" value="ECO:0007669"/>
    <property type="project" value="TreeGrafter"/>
</dbReference>
<name>A0A552DJ66_MICAE</name>
<dbReference type="SUPFAM" id="SSF56719">
    <property type="entry name" value="Type II DNA topoisomerase"/>
    <property type="match status" value="1"/>
</dbReference>
<dbReference type="FunFam" id="3.30.1360.40:FF:000002">
    <property type="entry name" value="DNA gyrase subunit A"/>
    <property type="match status" value="1"/>
</dbReference>
<dbReference type="Proteomes" id="UP000320551">
    <property type="component" value="Unassembled WGS sequence"/>
</dbReference>
<dbReference type="PROSITE" id="PS52040">
    <property type="entry name" value="TOPO_IIA"/>
    <property type="match status" value="1"/>
</dbReference>
<dbReference type="FunFam" id="1.10.268.10:FF:000001">
    <property type="entry name" value="DNA gyrase subunit A"/>
    <property type="match status" value="1"/>
</dbReference>
<dbReference type="Pfam" id="PF00521">
    <property type="entry name" value="DNA_topoisoIV"/>
    <property type="match status" value="1"/>
</dbReference>
<dbReference type="InterPro" id="IPR013758">
    <property type="entry name" value="Topo_IIA_A/C_ab"/>
</dbReference>
<dbReference type="AlphaFoldDB" id="A0A552DJ66"/>
<dbReference type="SMART" id="SM00434">
    <property type="entry name" value="TOP4c"/>
    <property type="match status" value="1"/>
</dbReference>
<keyword evidence="4 7" id="KW-0799">Topoisomerase</keyword>
<dbReference type="InterPro" id="IPR013760">
    <property type="entry name" value="Topo_IIA-like_dom_sf"/>
</dbReference>
<dbReference type="InterPro" id="IPR050220">
    <property type="entry name" value="Type_II_DNA_Topoisomerases"/>
</dbReference>
<comment type="similarity">
    <text evidence="2">Belongs to the type II topoisomerase GyrA/ParC subunit family.</text>
</comment>
<evidence type="ECO:0000256" key="7">
    <source>
        <dbReference type="PROSITE-ProRule" id="PRU01384"/>
    </source>
</evidence>
<dbReference type="EC" id="5.6.2.2" evidence="3"/>
<evidence type="ECO:0000256" key="3">
    <source>
        <dbReference type="ARBA" id="ARBA00012895"/>
    </source>
</evidence>
<comment type="catalytic activity">
    <reaction evidence="1 7">
        <text>ATP-dependent breakage, passage and rejoining of double-stranded DNA.</text>
        <dbReference type="EC" id="5.6.2.2"/>
    </reaction>
</comment>
<dbReference type="Pfam" id="PF03989">
    <property type="entry name" value="DNA_gyraseA_C"/>
    <property type="match status" value="4"/>
</dbReference>
<dbReference type="GO" id="GO:0003677">
    <property type="term" value="F:DNA binding"/>
    <property type="evidence" value="ECO:0007669"/>
    <property type="project" value="UniProtKB-UniRule"/>
</dbReference>
<feature type="active site" description="O-(5'-phospho-DNA)-tyrosine intermediate" evidence="7">
    <location>
        <position position="127"/>
    </location>
</feature>
<organism evidence="10 11">
    <name type="scientific">Microcystis aeruginosa Ma_QC_B_20070730_S2</name>
    <dbReference type="NCBI Taxonomy" id="2486256"/>
    <lineage>
        <taxon>Bacteria</taxon>
        <taxon>Bacillati</taxon>
        <taxon>Cyanobacteriota</taxon>
        <taxon>Cyanophyceae</taxon>
        <taxon>Oscillatoriophycideae</taxon>
        <taxon>Chroococcales</taxon>
        <taxon>Microcystaceae</taxon>
        <taxon>Microcystis</taxon>
    </lineage>
</organism>
<accession>A0A552DJ66</accession>
<dbReference type="SUPFAM" id="SSF101904">
    <property type="entry name" value="GyrA/ParC C-terminal domain-like"/>
    <property type="match status" value="1"/>
</dbReference>
<evidence type="ECO:0000256" key="8">
    <source>
        <dbReference type="SAM" id="MobiDB-lite"/>
    </source>
</evidence>
<dbReference type="CDD" id="cd00187">
    <property type="entry name" value="TOP4c"/>
    <property type="match status" value="1"/>
</dbReference>
<feature type="compositionally biased region" description="Basic and acidic residues" evidence="8">
    <location>
        <begin position="502"/>
        <end position="523"/>
    </location>
</feature>
<dbReference type="GO" id="GO:0009330">
    <property type="term" value="C:DNA topoisomerase type II (double strand cut, ATP-hydrolyzing) complex"/>
    <property type="evidence" value="ECO:0007669"/>
    <property type="project" value="TreeGrafter"/>
</dbReference>
<keyword evidence="6 7" id="KW-0413">Isomerase</keyword>
<evidence type="ECO:0000256" key="1">
    <source>
        <dbReference type="ARBA" id="ARBA00000185"/>
    </source>
</evidence>
<evidence type="ECO:0000256" key="5">
    <source>
        <dbReference type="ARBA" id="ARBA00023125"/>
    </source>
</evidence>
<evidence type="ECO:0000259" key="9">
    <source>
        <dbReference type="PROSITE" id="PS52040"/>
    </source>
</evidence>
<dbReference type="Gene3D" id="1.10.268.10">
    <property type="entry name" value="Topoisomerase, domain 3"/>
    <property type="match status" value="1"/>
</dbReference>
<dbReference type="PANTHER" id="PTHR43493:SF5">
    <property type="entry name" value="DNA GYRASE SUBUNIT A, CHLOROPLASTIC_MITOCHONDRIAL"/>
    <property type="match status" value="1"/>
</dbReference>
<dbReference type="InterPro" id="IPR013757">
    <property type="entry name" value="Topo_IIA_A_a_sf"/>
</dbReference>
<comment type="caution">
    <text evidence="10">The sequence shown here is derived from an EMBL/GenBank/DDBJ whole genome shotgun (WGS) entry which is preliminary data.</text>
</comment>
<evidence type="ECO:0000256" key="4">
    <source>
        <dbReference type="ARBA" id="ARBA00023029"/>
    </source>
</evidence>
<gene>
    <name evidence="10" type="ORF">EWV80_14790</name>
</gene>
<dbReference type="EMBL" id="SFBK01000195">
    <property type="protein sequence ID" value="TRU22242.1"/>
    <property type="molecule type" value="Genomic_DNA"/>
</dbReference>
<feature type="compositionally biased region" description="Basic and acidic residues" evidence="8">
    <location>
        <begin position="554"/>
        <end position="569"/>
    </location>
</feature>
<evidence type="ECO:0000313" key="11">
    <source>
        <dbReference type="Proteomes" id="UP000320551"/>
    </source>
</evidence>
<dbReference type="GO" id="GO:0034335">
    <property type="term" value="F:DNA negative supercoiling activity"/>
    <property type="evidence" value="ECO:0007669"/>
    <property type="project" value="UniProtKB-ARBA"/>
</dbReference>
<reference evidence="10 11" key="1">
    <citation type="submission" date="2019-01" db="EMBL/GenBank/DDBJ databases">
        <title>Coherence of Microcystis species and biogeography revealed through population genomics.</title>
        <authorList>
            <person name="Perez-Carrascal O.M."/>
            <person name="Terrat Y."/>
            <person name="Giani A."/>
            <person name="Fortin N."/>
            <person name="Tromas N."/>
            <person name="Shapiro B.J."/>
        </authorList>
    </citation>
    <scope>NUCLEOTIDE SEQUENCE [LARGE SCALE GENOMIC DNA]</scope>
    <source>
        <strain evidence="10">Ma_QC_B_20070730_S2</strain>
    </source>
</reference>
<proteinExistence type="inferred from homology"/>
<evidence type="ECO:0000313" key="10">
    <source>
        <dbReference type="EMBL" id="TRU22242.1"/>
    </source>
</evidence>
<dbReference type="Gene3D" id="2.120.10.90">
    <property type="entry name" value="DNA gyrase/topoisomerase IV, subunit A, C-terminal"/>
    <property type="match status" value="1"/>
</dbReference>
<evidence type="ECO:0000256" key="2">
    <source>
        <dbReference type="ARBA" id="ARBA00008263"/>
    </source>
</evidence>
<dbReference type="Gene3D" id="3.30.1360.40">
    <property type="match status" value="1"/>
</dbReference>
<dbReference type="NCBIfam" id="NF004044">
    <property type="entry name" value="PRK05561.1"/>
    <property type="match status" value="1"/>
</dbReference>
<dbReference type="Gene3D" id="3.90.199.10">
    <property type="entry name" value="Topoisomerase II, domain 5"/>
    <property type="match status" value="1"/>
</dbReference>
<feature type="region of interest" description="Disordered" evidence="8">
    <location>
        <begin position="491"/>
        <end position="569"/>
    </location>
</feature>
<dbReference type="GO" id="GO:0006265">
    <property type="term" value="P:DNA topological change"/>
    <property type="evidence" value="ECO:0007669"/>
    <property type="project" value="UniProtKB-UniRule"/>
</dbReference>
<evidence type="ECO:0000256" key="6">
    <source>
        <dbReference type="ARBA" id="ARBA00023235"/>
    </source>
</evidence>